<proteinExistence type="inferred from homology"/>
<feature type="transmembrane region" description="Helical" evidence="9">
    <location>
        <begin position="184"/>
        <end position="205"/>
    </location>
</feature>
<feature type="transmembrane region" description="Helical" evidence="9">
    <location>
        <begin position="496"/>
        <end position="515"/>
    </location>
</feature>
<feature type="transmembrane region" description="Helical" evidence="9">
    <location>
        <begin position="79"/>
        <end position="102"/>
    </location>
</feature>
<dbReference type="CDD" id="cd07571">
    <property type="entry name" value="ALP_N-acyl_transferase"/>
    <property type="match status" value="1"/>
</dbReference>
<keyword evidence="6 9" id="KW-1133">Transmembrane helix</keyword>
<dbReference type="PROSITE" id="PS50263">
    <property type="entry name" value="CN_HYDROLASE"/>
    <property type="match status" value="1"/>
</dbReference>
<dbReference type="EMBL" id="JACOOK010000001">
    <property type="protein sequence ID" value="MBC5615507.1"/>
    <property type="molecule type" value="Genomic_DNA"/>
</dbReference>
<evidence type="ECO:0000256" key="2">
    <source>
        <dbReference type="ARBA" id="ARBA00010065"/>
    </source>
</evidence>
<protein>
    <recommendedName>
        <fullName evidence="9">Apolipoprotein N-acyltransferase</fullName>
        <shortName evidence="9">ALP N-acyltransferase</shortName>
        <ecNumber evidence="9">2.3.1.269</ecNumber>
    </recommendedName>
</protein>
<name>A0ABR7CIT6_9BACT</name>
<comment type="subcellular location">
    <subcellularLocation>
        <location evidence="1 9">Cell membrane</location>
        <topology evidence="1 9">Multi-pass membrane protein</topology>
    </subcellularLocation>
</comment>
<comment type="caution">
    <text evidence="11">The sequence shown here is derived from an EMBL/GenBank/DDBJ whole genome shotgun (WGS) entry which is preliminary data.</text>
</comment>
<reference evidence="11 12" key="1">
    <citation type="submission" date="2020-08" db="EMBL/GenBank/DDBJ databases">
        <title>Genome public.</title>
        <authorList>
            <person name="Liu C."/>
            <person name="Sun Q."/>
        </authorList>
    </citation>
    <scope>NUCLEOTIDE SEQUENCE [LARGE SCALE GENOMIC DNA]</scope>
    <source>
        <strain evidence="11 12">New-7</strain>
    </source>
</reference>
<dbReference type="Pfam" id="PF00795">
    <property type="entry name" value="CN_hydrolase"/>
    <property type="match status" value="1"/>
</dbReference>
<dbReference type="EC" id="2.3.1.269" evidence="9"/>
<comment type="similarity">
    <text evidence="2 9">Belongs to the CN hydrolase family. Apolipoprotein N-acyltransferase subfamily.</text>
</comment>
<evidence type="ECO:0000256" key="9">
    <source>
        <dbReference type="HAMAP-Rule" id="MF_01148"/>
    </source>
</evidence>
<feature type="transmembrane region" description="Helical" evidence="9">
    <location>
        <begin position="151"/>
        <end position="172"/>
    </location>
</feature>
<comment type="pathway">
    <text evidence="9">Protein modification; lipoprotein biosynthesis (N-acyl transfer).</text>
</comment>
<comment type="function">
    <text evidence="9">Catalyzes the phospholipid dependent N-acylation of the N-terminal cysteine of apolipoprotein, the last step in lipoprotein maturation.</text>
</comment>
<feature type="transmembrane region" description="Helical" evidence="9">
    <location>
        <begin position="54"/>
        <end position="73"/>
    </location>
</feature>
<evidence type="ECO:0000256" key="7">
    <source>
        <dbReference type="ARBA" id="ARBA00023136"/>
    </source>
</evidence>
<feature type="domain" description="CN hydrolase" evidence="10">
    <location>
        <begin position="217"/>
        <end position="483"/>
    </location>
</feature>
<evidence type="ECO:0000259" key="10">
    <source>
        <dbReference type="PROSITE" id="PS50263"/>
    </source>
</evidence>
<feature type="transmembrane region" description="Helical" evidence="9">
    <location>
        <begin position="109"/>
        <end position="127"/>
    </location>
</feature>
<evidence type="ECO:0000256" key="5">
    <source>
        <dbReference type="ARBA" id="ARBA00022692"/>
    </source>
</evidence>
<gene>
    <name evidence="9 11" type="primary">lnt</name>
    <name evidence="11" type="ORF">H8S08_00540</name>
</gene>
<dbReference type="Pfam" id="PF20154">
    <property type="entry name" value="LNT_N"/>
    <property type="match status" value="1"/>
</dbReference>
<dbReference type="InterPro" id="IPR003010">
    <property type="entry name" value="C-N_Hydrolase"/>
</dbReference>
<dbReference type="NCBIfam" id="TIGR00546">
    <property type="entry name" value="lnt"/>
    <property type="match status" value="1"/>
</dbReference>
<keyword evidence="5 9" id="KW-0812">Transmembrane</keyword>
<evidence type="ECO:0000256" key="1">
    <source>
        <dbReference type="ARBA" id="ARBA00004651"/>
    </source>
</evidence>
<evidence type="ECO:0000313" key="11">
    <source>
        <dbReference type="EMBL" id="MBC5615507.1"/>
    </source>
</evidence>
<keyword evidence="8 9" id="KW-0012">Acyltransferase</keyword>
<keyword evidence="4 9" id="KW-0808">Transferase</keyword>
<dbReference type="Proteomes" id="UP000636891">
    <property type="component" value="Unassembled WGS sequence"/>
</dbReference>
<evidence type="ECO:0000313" key="12">
    <source>
        <dbReference type="Proteomes" id="UP000636891"/>
    </source>
</evidence>
<organism evidence="11 12">
    <name type="scientific">Alistipes hominis</name>
    <dbReference type="NCBI Taxonomy" id="2763015"/>
    <lineage>
        <taxon>Bacteria</taxon>
        <taxon>Pseudomonadati</taxon>
        <taxon>Bacteroidota</taxon>
        <taxon>Bacteroidia</taxon>
        <taxon>Bacteroidales</taxon>
        <taxon>Rikenellaceae</taxon>
        <taxon>Alistipes</taxon>
    </lineage>
</organism>
<keyword evidence="7 9" id="KW-0472">Membrane</keyword>
<comment type="catalytic activity">
    <reaction evidence="9">
        <text>N-terminal S-1,2-diacyl-sn-glyceryl-L-cysteinyl-[lipoprotein] + a glycerophospholipid = N-acyl-S-1,2-diacyl-sn-glyceryl-L-cysteinyl-[lipoprotein] + a 2-acyl-sn-glycero-3-phospholipid + H(+)</text>
        <dbReference type="Rhea" id="RHEA:48228"/>
        <dbReference type="Rhea" id="RHEA-COMP:14681"/>
        <dbReference type="Rhea" id="RHEA-COMP:14684"/>
        <dbReference type="ChEBI" id="CHEBI:15378"/>
        <dbReference type="ChEBI" id="CHEBI:136912"/>
        <dbReference type="ChEBI" id="CHEBI:140656"/>
        <dbReference type="ChEBI" id="CHEBI:140657"/>
        <dbReference type="ChEBI" id="CHEBI:140660"/>
        <dbReference type="EC" id="2.3.1.269"/>
    </reaction>
</comment>
<dbReference type="InterPro" id="IPR004563">
    <property type="entry name" value="Apolipo_AcylTrfase"/>
</dbReference>
<dbReference type="PANTHER" id="PTHR38686:SF1">
    <property type="entry name" value="APOLIPOPROTEIN N-ACYLTRANSFERASE"/>
    <property type="match status" value="1"/>
</dbReference>
<dbReference type="PANTHER" id="PTHR38686">
    <property type="entry name" value="APOLIPOPROTEIN N-ACYLTRANSFERASE"/>
    <property type="match status" value="1"/>
</dbReference>
<accession>A0ABR7CIT6</accession>
<feature type="transmembrane region" description="Helical" evidence="9">
    <location>
        <begin position="25"/>
        <end position="42"/>
    </location>
</feature>
<evidence type="ECO:0000256" key="6">
    <source>
        <dbReference type="ARBA" id="ARBA00022989"/>
    </source>
</evidence>
<evidence type="ECO:0000256" key="8">
    <source>
        <dbReference type="ARBA" id="ARBA00023315"/>
    </source>
</evidence>
<dbReference type="SUPFAM" id="SSF56317">
    <property type="entry name" value="Carbon-nitrogen hydrolase"/>
    <property type="match status" value="1"/>
</dbReference>
<dbReference type="InterPro" id="IPR036526">
    <property type="entry name" value="C-N_Hydrolase_sf"/>
</dbReference>
<evidence type="ECO:0000256" key="3">
    <source>
        <dbReference type="ARBA" id="ARBA00022475"/>
    </source>
</evidence>
<dbReference type="Gene3D" id="3.60.110.10">
    <property type="entry name" value="Carbon-nitrogen hydrolase"/>
    <property type="match status" value="1"/>
</dbReference>
<dbReference type="HAMAP" id="MF_01148">
    <property type="entry name" value="Lnt"/>
    <property type="match status" value="1"/>
</dbReference>
<keyword evidence="3 9" id="KW-1003">Cell membrane</keyword>
<evidence type="ECO:0000256" key="4">
    <source>
        <dbReference type="ARBA" id="ARBA00022679"/>
    </source>
</evidence>
<dbReference type="RefSeq" id="WP_118656663.1">
    <property type="nucleotide sequence ID" value="NZ_JACOOK010000001.1"/>
</dbReference>
<dbReference type="InterPro" id="IPR045378">
    <property type="entry name" value="LNT_N"/>
</dbReference>
<keyword evidence="12" id="KW-1185">Reference proteome</keyword>
<sequence length="525" mass="59504">MGKRILCLLLSVALFSIPWLGGTSLTLFVAFVPLLWIQSDVAAKTGRKGKPLRFWPYAVATFTLWWLATVWWVGFAAVIGVVAATVTGTVLMSGAFLIYHAVWRRAKRALAYTVLVSGWIAYEYLFLNGEISFPWLVLGNGFSMDVKLVQWYEYTGALGGSLWVLVVNLLVFEAWKRRREPVRWIAPAVALLLPAVVSLIMYATYEEPSERTKITVVQPNIDPYHEKFVLKQSEQNELLIGLMDQAPQDADLIVAPETAIDEYFWEEYLERTPSMLLFHDFIRQRKPGTMVVTGANTYVPYDSEETASPTARERGGQWYDVFNTALGLDSTEAIKIHHKGKLVIGAEMLPYYSVIRKWKFLFVDLGGLSGQIGYGKVREVFTAPGGVRAGPAICYEAVYGEYFTEFVRNGAQVMCVISNDGWWRDTPGHRYLFAYSRLRAVENRRSIARSANTGISGFIDQRGDVLQKLGWDQRGALTDSLSLNDRMTFYTRYGDVIGRVSSYVFVLGLLYFMAYRFRRKSHIVD</sequence>